<feature type="region of interest" description="Disordered" evidence="1">
    <location>
        <begin position="84"/>
        <end position="125"/>
    </location>
</feature>
<feature type="compositionally biased region" description="Polar residues" evidence="1">
    <location>
        <begin position="371"/>
        <end position="386"/>
    </location>
</feature>
<feature type="region of interest" description="Disordered" evidence="1">
    <location>
        <begin position="139"/>
        <end position="163"/>
    </location>
</feature>
<feature type="compositionally biased region" description="Polar residues" evidence="1">
    <location>
        <begin position="37"/>
        <end position="50"/>
    </location>
</feature>
<evidence type="ECO:0000256" key="1">
    <source>
        <dbReference type="SAM" id="MobiDB-lite"/>
    </source>
</evidence>
<feature type="compositionally biased region" description="Polar residues" evidence="1">
    <location>
        <begin position="57"/>
        <end position="75"/>
    </location>
</feature>
<reference evidence="3" key="1">
    <citation type="submission" date="2021-02" db="EMBL/GenBank/DDBJ databases">
        <authorList>
            <person name="Nowell W R."/>
        </authorList>
    </citation>
    <scope>NUCLEOTIDE SEQUENCE</scope>
</reference>
<feature type="compositionally biased region" description="Polar residues" evidence="1">
    <location>
        <begin position="282"/>
        <end position="295"/>
    </location>
</feature>
<sequence length="442" mass="49304">MDQQSNIDEHPFFELHQFFVAPSPGNQQQDQPLQLQEETPSRMNQSTSTSDLEITAVVNGSLNPADNPDRTTPPQIAQPATEVFGTTVPPPLFTHATVPGIVSPPSPPTSRQSQYKQQGSRRPQILRRVRQTIGKLEEIPTFPAAKRPRTGTPHPTSPPSSHRHFAPIVASSPIVPKVPVPVVPRIVTSTSPPRGTTESTISLAPATALPPRTTGKTTQVMTTSTRTSAPLIPPPQPPAQQQQLQTTTAQVYKPPVWMMPAKNRRSSPSVEQTRPAYKGKQQRFQNGTTSNFNSYTNIRSYIPPPPPTIPSRPPKINPLRSTPVPLMQIKNFRARQQNNQQDHHYAVPPTTDTEQQNFTAPRPRLRDRTTTSKQTKPYAQPKNAQQHVAHPLINLIDKPRQQDYPSQQYQQRNTATRPNHVILSDSTMSRFRLSQFNNNTVN</sequence>
<feature type="compositionally biased region" description="Low complexity" evidence="1">
    <location>
        <begin position="27"/>
        <end position="36"/>
    </location>
</feature>
<evidence type="ECO:0000313" key="4">
    <source>
        <dbReference type="Proteomes" id="UP000682733"/>
    </source>
</evidence>
<evidence type="ECO:0000313" key="3">
    <source>
        <dbReference type="EMBL" id="CAF3704994.1"/>
    </source>
</evidence>
<name>A0A8S2I182_9BILA</name>
<feature type="region of interest" description="Disordered" evidence="1">
    <location>
        <begin position="57"/>
        <end position="76"/>
    </location>
</feature>
<organism evidence="3 4">
    <name type="scientific">Didymodactylos carnosus</name>
    <dbReference type="NCBI Taxonomy" id="1234261"/>
    <lineage>
        <taxon>Eukaryota</taxon>
        <taxon>Metazoa</taxon>
        <taxon>Spiralia</taxon>
        <taxon>Gnathifera</taxon>
        <taxon>Rotifera</taxon>
        <taxon>Eurotatoria</taxon>
        <taxon>Bdelloidea</taxon>
        <taxon>Philodinida</taxon>
        <taxon>Philodinidae</taxon>
        <taxon>Didymodactylos</taxon>
    </lineage>
</organism>
<feature type="region of interest" description="Disordered" evidence="1">
    <location>
        <begin position="336"/>
        <end position="387"/>
    </location>
</feature>
<dbReference type="EMBL" id="CAJNOK010004166">
    <property type="protein sequence ID" value="CAF0928031.1"/>
    <property type="molecule type" value="Genomic_DNA"/>
</dbReference>
<feature type="non-terminal residue" evidence="3">
    <location>
        <position position="1"/>
    </location>
</feature>
<feature type="region of interest" description="Disordered" evidence="1">
    <location>
        <begin position="19"/>
        <end position="50"/>
    </location>
</feature>
<dbReference type="AlphaFoldDB" id="A0A8S2I182"/>
<dbReference type="EMBL" id="CAJOBA010004169">
    <property type="protein sequence ID" value="CAF3704994.1"/>
    <property type="molecule type" value="Genomic_DNA"/>
</dbReference>
<gene>
    <name evidence="2" type="ORF">OVA965_LOCUS10994</name>
    <name evidence="3" type="ORF">TMI583_LOCUS10994</name>
</gene>
<feature type="compositionally biased region" description="Polar residues" evidence="1">
    <location>
        <begin position="350"/>
        <end position="359"/>
    </location>
</feature>
<evidence type="ECO:0000313" key="2">
    <source>
        <dbReference type="EMBL" id="CAF0928031.1"/>
    </source>
</evidence>
<proteinExistence type="predicted"/>
<dbReference type="Proteomes" id="UP000677228">
    <property type="component" value="Unassembled WGS sequence"/>
</dbReference>
<comment type="caution">
    <text evidence="3">The sequence shown here is derived from an EMBL/GenBank/DDBJ whole genome shotgun (WGS) entry which is preliminary data.</text>
</comment>
<dbReference type="Proteomes" id="UP000682733">
    <property type="component" value="Unassembled WGS sequence"/>
</dbReference>
<accession>A0A8S2I182</accession>
<protein>
    <submittedName>
        <fullName evidence="3">Uncharacterized protein</fullName>
    </submittedName>
</protein>
<feature type="region of interest" description="Disordered" evidence="1">
    <location>
        <begin position="259"/>
        <end position="296"/>
    </location>
</feature>